<dbReference type="InterPro" id="IPR045749">
    <property type="entry name" value="DUF6090"/>
</dbReference>
<evidence type="ECO:0000256" key="1">
    <source>
        <dbReference type="SAM" id="Phobius"/>
    </source>
</evidence>
<dbReference type="EMBL" id="VOSB01000006">
    <property type="protein sequence ID" value="TXE18791.1"/>
    <property type="molecule type" value="Genomic_DNA"/>
</dbReference>
<organism evidence="2 3">
    <name type="scientific">Psychroserpens burtonensis</name>
    <dbReference type="NCBI Taxonomy" id="49278"/>
    <lineage>
        <taxon>Bacteria</taxon>
        <taxon>Pseudomonadati</taxon>
        <taxon>Bacteroidota</taxon>
        <taxon>Flavobacteriia</taxon>
        <taxon>Flavobacteriales</taxon>
        <taxon>Flavobacteriaceae</taxon>
        <taxon>Psychroserpens</taxon>
    </lineage>
</organism>
<gene>
    <name evidence="2" type="ORF">ES692_04890</name>
</gene>
<reference evidence="2 3" key="1">
    <citation type="submission" date="2019-08" db="EMBL/GenBank/DDBJ databases">
        <title>Genome of Psychroserpens burtonensis ACAM 167.</title>
        <authorList>
            <person name="Bowman J.P."/>
        </authorList>
    </citation>
    <scope>NUCLEOTIDE SEQUENCE [LARGE SCALE GENOMIC DNA]</scope>
    <source>
        <strain evidence="2 3">ACAM 167</strain>
    </source>
</reference>
<evidence type="ECO:0000313" key="2">
    <source>
        <dbReference type="EMBL" id="TXE18791.1"/>
    </source>
</evidence>
<dbReference type="RefSeq" id="WP_147231268.1">
    <property type="nucleotide sequence ID" value="NZ_VOSB01000006.1"/>
</dbReference>
<dbReference type="Pfam" id="PF19578">
    <property type="entry name" value="DUF6090"/>
    <property type="match status" value="1"/>
</dbReference>
<keyword evidence="1" id="KW-0472">Membrane</keyword>
<name>A0A5C7BAW4_9FLAO</name>
<dbReference type="Proteomes" id="UP000321938">
    <property type="component" value="Unassembled WGS sequence"/>
</dbReference>
<evidence type="ECO:0000313" key="3">
    <source>
        <dbReference type="Proteomes" id="UP000321938"/>
    </source>
</evidence>
<dbReference type="AlphaFoldDB" id="A0A5C7BAW4"/>
<feature type="transmembrane region" description="Helical" evidence="1">
    <location>
        <begin position="21"/>
        <end position="42"/>
    </location>
</feature>
<accession>A0A5C7BAW4</accession>
<protein>
    <submittedName>
        <fullName evidence="2">Uncharacterized protein</fullName>
    </submittedName>
</protein>
<sequence>MIKLFRNIRKNLLNEGKTTKYFKYAIGEIVLVVIGILIALSINNWNANSKQNKLELEALKNLKEDFNYNLLTLIRTDSFNTLNIKSCVQILNHTGKRYTEAFVLDTYLNDAVSATTYVAKNGFLNDLINSGNLGLIKNNVLRNLLSSWLSELIDLKESENSTQKNNVDTIDFIIKNGSFLNADQARNYNSSLNITLPESGFEINNNHLLKLPEFENRVENQIILCDISANKYKTCIKLNTEILQLLESEIRTKNN</sequence>
<dbReference type="STRING" id="1123037.GCA_000425305_02771"/>
<keyword evidence="1" id="KW-1133">Transmembrane helix</keyword>
<keyword evidence="1" id="KW-0812">Transmembrane</keyword>
<comment type="caution">
    <text evidence="2">The sequence shown here is derived from an EMBL/GenBank/DDBJ whole genome shotgun (WGS) entry which is preliminary data.</text>
</comment>
<proteinExistence type="predicted"/>
<keyword evidence="3" id="KW-1185">Reference proteome</keyword>
<dbReference type="OrthoDB" id="821805at2"/>